<organism evidence="1 2">
    <name type="scientific">Sphingobium amiense</name>
    <dbReference type="NCBI Taxonomy" id="135719"/>
    <lineage>
        <taxon>Bacteria</taxon>
        <taxon>Pseudomonadati</taxon>
        <taxon>Pseudomonadota</taxon>
        <taxon>Alphaproteobacteria</taxon>
        <taxon>Sphingomonadales</taxon>
        <taxon>Sphingomonadaceae</taxon>
        <taxon>Sphingobium</taxon>
    </lineage>
</organism>
<evidence type="ECO:0000313" key="1">
    <source>
        <dbReference type="EMBL" id="BBD98073.1"/>
    </source>
</evidence>
<proteinExistence type="predicted"/>
<dbReference type="RefSeq" id="WP_066700137.1">
    <property type="nucleotide sequence ID" value="NZ_AP018664.1"/>
</dbReference>
<dbReference type="Proteomes" id="UP000279959">
    <property type="component" value="Chromosome"/>
</dbReference>
<reference evidence="1 2" key="1">
    <citation type="submission" date="2018-05" db="EMBL/GenBank/DDBJ databases">
        <title>Complete Genome Sequence of the Nonylphenol-Degrading Bacterium Sphingobium amiense DSM 16289T.</title>
        <authorList>
            <person name="Ootsuka M."/>
            <person name="Nishizawa T."/>
            <person name="Ohta H."/>
        </authorList>
    </citation>
    <scope>NUCLEOTIDE SEQUENCE [LARGE SCALE GENOMIC DNA]</scope>
    <source>
        <strain evidence="1 2">DSM 16289</strain>
    </source>
</reference>
<sequence length="189" mass="20968">MFEQLSLFDAAEAAACLWEEVLERKDEPNVKAAFEHRGYADLRATVCGWAEPVHRDWQEASANGYDDPFDFEFVPAWVSANVTFSDRGAELATKRTFPMMSAMLVEVQPVKDEGDGFDTCPLTEATAIGVYIRNPLAMHVRDFDIDEGGLSGNDLDQFKRHVAVDALGWAKALAEHLGCEVYNPHGLEG</sequence>
<protein>
    <submittedName>
        <fullName evidence="1">Uncharacterized protein</fullName>
    </submittedName>
</protein>
<evidence type="ECO:0000313" key="2">
    <source>
        <dbReference type="Proteomes" id="UP000279959"/>
    </source>
</evidence>
<dbReference type="EMBL" id="AP018664">
    <property type="protein sequence ID" value="BBD98073.1"/>
    <property type="molecule type" value="Genomic_DNA"/>
</dbReference>
<name>A0A494W079_9SPHN</name>
<keyword evidence="2" id="KW-1185">Reference proteome</keyword>
<dbReference type="AlphaFoldDB" id="A0A494W079"/>
<gene>
    <name evidence="1" type="ORF">SAMIE_1015740</name>
</gene>
<dbReference type="KEGG" id="sami:SAMIE_1015740"/>
<accession>A0A494W079</accession>